<sequence>MRKMSGVERPDRMRFRWNSKKAQAERVWNGYLDCLMSSLELQRCPWSGGGVLLFCCTRTRGYQVVESHYESLEKRVEITVRRTVSIFENQFFMPRRSTMKVIHLVRRLVEQYTKRKRDFHMMFIDLEKAYDKAKGVPILYIRAIKDMYNGAKTHVWIRGGNSGAWCMLFVDDIVLIDETHSGVNNKLVYGDKPCRLSRTKIKYVECKFIDVPRVANVEVRLDSQVISKKGILKYLRAIIQGNREIDEDVTHCIGEGWLKWRLASGVLSDKNVSLRLKRKDMIKNEDIQAKVEVAYVADKMQEPRLRWFRHIKRRCMDGPMRRCERLTMEGLRRDRGRPKKYWEEVIRQNQVSRKTWQAFDLPRTYPLIGGCGGRGFR</sequence>
<proteinExistence type="predicted"/>
<dbReference type="Proteomes" id="UP000824120">
    <property type="component" value="Chromosome 9"/>
</dbReference>
<name>A0A9J5XI12_SOLCO</name>
<reference evidence="1 2" key="1">
    <citation type="submission" date="2020-09" db="EMBL/GenBank/DDBJ databases">
        <title>De no assembly of potato wild relative species, Solanum commersonii.</title>
        <authorList>
            <person name="Cho K."/>
        </authorList>
    </citation>
    <scope>NUCLEOTIDE SEQUENCE [LARGE SCALE GENOMIC DNA]</scope>
    <source>
        <strain evidence="1">LZ3.2</strain>
        <tissue evidence="1">Leaf</tissue>
    </source>
</reference>
<dbReference type="OrthoDB" id="443363at2759"/>
<dbReference type="PANTHER" id="PTHR46238:SF8">
    <property type="entry name" value="ENDONUCLEASE_EXONUCLEASE_PHOSPHATASE DOMAIN-CONTAINING PROTEIN"/>
    <property type="match status" value="1"/>
</dbReference>
<protein>
    <recommendedName>
        <fullName evidence="3">Reverse transcriptase domain-containing protein</fullName>
    </recommendedName>
</protein>
<accession>A0A9J5XI12</accession>
<gene>
    <name evidence="1" type="ORF">H5410_047350</name>
</gene>
<dbReference type="EMBL" id="JACXVP010000009">
    <property type="protein sequence ID" value="KAG5586916.1"/>
    <property type="molecule type" value="Genomic_DNA"/>
</dbReference>
<comment type="caution">
    <text evidence="1">The sequence shown here is derived from an EMBL/GenBank/DDBJ whole genome shotgun (WGS) entry which is preliminary data.</text>
</comment>
<evidence type="ECO:0000313" key="2">
    <source>
        <dbReference type="Proteomes" id="UP000824120"/>
    </source>
</evidence>
<dbReference type="PANTHER" id="PTHR46238">
    <property type="entry name" value="REVERSE TRANSCRIPTASE DOMAIN-CONTAINING PROTEIN"/>
    <property type="match status" value="1"/>
</dbReference>
<dbReference type="AlphaFoldDB" id="A0A9J5XI12"/>
<organism evidence="1 2">
    <name type="scientific">Solanum commersonii</name>
    <name type="common">Commerson's wild potato</name>
    <name type="synonym">Commerson's nightshade</name>
    <dbReference type="NCBI Taxonomy" id="4109"/>
    <lineage>
        <taxon>Eukaryota</taxon>
        <taxon>Viridiplantae</taxon>
        <taxon>Streptophyta</taxon>
        <taxon>Embryophyta</taxon>
        <taxon>Tracheophyta</taxon>
        <taxon>Spermatophyta</taxon>
        <taxon>Magnoliopsida</taxon>
        <taxon>eudicotyledons</taxon>
        <taxon>Gunneridae</taxon>
        <taxon>Pentapetalae</taxon>
        <taxon>asterids</taxon>
        <taxon>lamiids</taxon>
        <taxon>Solanales</taxon>
        <taxon>Solanaceae</taxon>
        <taxon>Solanoideae</taxon>
        <taxon>Solaneae</taxon>
        <taxon>Solanum</taxon>
    </lineage>
</organism>
<evidence type="ECO:0008006" key="3">
    <source>
        <dbReference type="Google" id="ProtNLM"/>
    </source>
</evidence>
<evidence type="ECO:0000313" key="1">
    <source>
        <dbReference type="EMBL" id="KAG5586916.1"/>
    </source>
</evidence>
<keyword evidence="2" id="KW-1185">Reference proteome</keyword>